<dbReference type="Proteomes" id="UP000254711">
    <property type="component" value="Unassembled WGS sequence"/>
</dbReference>
<proteinExistence type="predicted"/>
<sequence length="164" mass="18027">MASTLQRAKGRKETGTFLPVPTDVLKSPNFLGLSTKAKALILDLGARFTGFNNGDLAAPWSWMQERGWRSKDTLHRAIKELLHAGMIEQTRQGGLHGPSLYAFTWRPVDECKAHPEIAPTKVASGKWRQSAEIIQVDAKTQSPPRSSGKSAPIVGQDQLKRVAK</sequence>
<feature type="region of interest" description="Disordered" evidence="1">
    <location>
        <begin position="133"/>
        <end position="164"/>
    </location>
</feature>
<keyword evidence="3" id="KW-1185">Reference proteome</keyword>
<evidence type="ECO:0000313" key="3">
    <source>
        <dbReference type="Proteomes" id="UP000254711"/>
    </source>
</evidence>
<dbReference type="AlphaFoldDB" id="A0A370KA49"/>
<dbReference type="EMBL" id="QQSY01000001">
    <property type="protein sequence ID" value="RDI99518.1"/>
    <property type="molecule type" value="Genomic_DNA"/>
</dbReference>
<protein>
    <recommendedName>
        <fullName evidence="4">Helix-turn-helix domain-containing protein</fullName>
    </recommendedName>
</protein>
<organism evidence="2 3">
    <name type="scientific">Dyella solisilvae</name>
    <dbReference type="NCBI Taxonomy" id="1920168"/>
    <lineage>
        <taxon>Bacteria</taxon>
        <taxon>Pseudomonadati</taxon>
        <taxon>Pseudomonadota</taxon>
        <taxon>Gammaproteobacteria</taxon>
        <taxon>Lysobacterales</taxon>
        <taxon>Rhodanobacteraceae</taxon>
        <taxon>Dyella</taxon>
    </lineage>
</organism>
<evidence type="ECO:0000313" key="2">
    <source>
        <dbReference type="EMBL" id="RDI99518.1"/>
    </source>
</evidence>
<feature type="compositionally biased region" description="Polar residues" evidence="1">
    <location>
        <begin position="138"/>
        <end position="149"/>
    </location>
</feature>
<name>A0A370KA49_9GAMM</name>
<reference evidence="2 3" key="1">
    <citation type="submission" date="2018-07" db="EMBL/GenBank/DDBJ databases">
        <title>Dyella solisilvae sp. nov., isolated from the pine and broad-leaved mixed forest soil.</title>
        <authorList>
            <person name="Gao Z."/>
            <person name="Qiu L."/>
        </authorList>
    </citation>
    <scope>NUCLEOTIDE SEQUENCE [LARGE SCALE GENOMIC DNA]</scope>
    <source>
        <strain evidence="2 3">DHG54</strain>
    </source>
</reference>
<gene>
    <name evidence="2" type="ORF">DVT68_01265</name>
</gene>
<comment type="caution">
    <text evidence="2">The sequence shown here is derived from an EMBL/GenBank/DDBJ whole genome shotgun (WGS) entry which is preliminary data.</text>
</comment>
<evidence type="ECO:0000256" key="1">
    <source>
        <dbReference type="SAM" id="MobiDB-lite"/>
    </source>
</evidence>
<accession>A0A370KA49</accession>
<evidence type="ECO:0008006" key="4">
    <source>
        <dbReference type="Google" id="ProtNLM"/>
    </source>
</evidence>